<keyword evidence="6 9" id="KW-0227">DNA damage</keyword>
<comment type="catalytic activity">
    <reaction evidence="1 9 11">
        <text>Hydrolyzes single-stranded DNA or mismatched double-stranded DNA and polynucleotides, releasing free uracil.</text>
        <dbReference type="EC" id="3.2.2.27"/>
    </reaction>
</comment>
<evidence type="ECO:0000256" key="7">
    <source>
        <dbReference type="ARBA" id="ARBA00022801"/>
    </source>
</evidence>
<proteinExistence type="inferred from homology"/>
<reference evidence="13" key="1">
    <citation type="submission" date="2020-11" db="EMBL/GenBank/DDBJ databases">
        <title>Genome seq and assembly of Planobacterium sp.</title>
        <authorList>
            <person name="Chhetri G."/>
        </authorList>
    </citation>
    <scope>NUCLEOTIDE SEQUENCE</scope>
    <source>
        <strain evidence="13">GCR5</strain>
    </source>
</reference>
<dbReference type="SMART" id="SM00987">
    <property type="entry name" value="UreE_C"/>
    <property type="match status" value="1"/>
</dbReference>
<dbReference type="GO" id="GO:0004844">
    <property type="term" value="F:uracil DNA N-glycosylase activity"/>
    <property type="evidence" value="ECO:0007669"/>
    <property type="project" value="UniProtKB-UniRule"/>
</dbReference>
<dbReference type="GO" id="GO:0097510">
    <property type="term" value="P:base-excision repair, AP site formation via deaminated base removal"/>
    <property type="evidence" value="ECO:0007669"/>
    <property type="project" value="TreeGrafter"/>
</dbReference>
<keyword evidence="8 9" id="KW-0234">DNA repair</keyword>
<evidence type="ECO:0000256" key="3">
    <source>
        <dbReference type="ARBA" id="ARBA00008184"/>
    </source>
</evidence>
<dbReference type="HAMAP" id="MF_00148">
    <property type="entry name" value="UDG"/>
    <property type="match status" value="1"/>
</dbReference>
<keyword evidence="13" id="KW-0326">Glycosidase</keyword>
<dbReference type="InterPro" id="IPR036895">
    <property type="entry name" value="Uracil-DNA_glycosylase-like_sf"/>
</dbReference>
<evidence type="ECO:0000313" key="14">
    <source>
        <dbReference type="Proteomes" id="UP000694480"/>
    </source>
</evidence>
<keyword evidence="9" id="KW-0963">Cytoplasm</keyword>
<dbReference type="PANTHER" id="PTHR11264:SF0">
    <property type="entry name" value="URACIL-DNA GLYCOSYLASE"/>
    <property type="match status" value="1"/>
</dbReference>
<comment type="subcellular location">
    <subcellularLocation>
        <location evidence="9">Cytoplasm</location>
    </subcellularLocation>
</comment>
<evidence type="ECO:0000256" key="6">
    <source>
        <dbReference type="ARBA" id="ARBA00022763"/>
    </source>
</evidence>
<dbReference type="Pfam" id="PF03167">
    <property type="entry name" value="UDG"/>
    <property type="match status" value="1"/>
</dbReference>
<dbReference type="InterPro" id="IPR002043">
    <property type="entry name" value="UDG_fam1"/>
</dbReference>
<dbReference type="PANTHER" id="PTHR11264">
    <property type="entry name" value="URACIL-DNA GLYCOSYLASE"/>
    <property type="match status" value="1"/>
</dbReference>
<dbReference type="SUPFAM" id="SSF52141">
    <property type="entry name" value="Uracil-DNA glycosylase-like"/>
    <property type="match status" value="1"/>
</dbReference>
<evidence type="ECO:0000256" key="5">
    <source>
        <dbReference type="ARBA" id="ARBA00018429"/>
    </source>
</evidence>
<dbReference type="NCBIfam" id="TIGR00628">
    <property type="entry name" value="ung"/>
    <property type="match status" value="1"/>
</dbReference>
<dbReference type="InterPro" id="IPR005122">
    <property type="entry name" value="Uracil-DNA_glycosylase-like"/>
</dbReference>
<dbReference type="NCBIfam" id="NF003588">
    <property type="entry name" value="PRK05254.1-1"/>
    <property type="match status" value="1"/>
</dbReference>
<dbReference type="AlphaFoldDB" id="A0A931EAS0"/>
<dbReference type="SMART" id="SM00986">
    <property type="entry name" value="UDG"/>
    <property type="match status" value="1"/>
</dbReference>
<feature type="active site" description="Proton acceptor" evidence="9 10">
    <location>
        <position position="59"/>
    </location>
</feature>
<dbReference type="EMBL" id="JADKYY010000002">
    <property type="protein sequence ID" value="MBF5026619.1"/>
    <property type="molecule type" value="Genomic_DNA"/>
</dbReference>
<feature type="domain" description="Uracil-DNA glycosylase-like" evidence="12">
    <location>
        <begin position="44"/>
        <end position="203"/>
    </location>
</feature>
<organism evidence="13 14">
    <name type="scientific">Planobacterium oryzisoli</name>
    <dbReference type="NCBI Taxonomy" id="2771435"/>
    <lineage>
        <taxon>Bacteria</taxon>
        <taxon>Pseudomonadati</taxon>
        <taxon>Bacteroidota</taxon>
        <taxon>Flavobacteriia</taxon>
        <taxon>Flavobacteriales</taxon>
        <taxon>Weeksellaceae</taxon>
        <taxon>Chryseobacterium group</taxon>
        <taxon>Chryseobacterium</taxon>
    </lineage>
</organism>
<dbReference type="Gene3D" id="3.40.470.10">
    <property type="entry name" value="Uracil-DNA glycosylase-like domain"/>
    <property type="match status" value="1"/>
</dbReference>
<evidence type="ECO:0000259" key="12">
    <source>
        <dbReference type="SMART" id="SM00986"/>
    </source>
</evidence>
<protein>
    <recommendedName>
        <fullName evidence="5 9">Uracil-DNA glycosylase</fullName>
        <shortName evidence="9">UDG</shortName>
        <ecNumber evidence="4 9">3.2.2.27</ecNumber>
    </recommendedName>
</protein>
<evidence type="ECO:0000256" key="1">
    <source>
        <dbReference type="ARBA" id="ARBA00001400"/>
    </source>
</evidence>
<name>A0A931EAS0_9FLAO</name>
<accession>A0A931EAS0</accession>
<dbReference type="NCBIfam" id="NF003592">
    <property type="entry name" value="PRK05254.1-5"/>
    <property type="match status" value="1"/>
</dbReference>
<evidence type="ECO:0000256" key="8">
    <source>
        <dbReference type="ARBA" id="ARBA00023204"/>
    </source>
</evidence>
<dbReference type="GO" id="GO:0005737">
    <property type="term" value="C:cytoplasm"/>
    <property type="evidence" value="ECO:0007669"/>
    <property type="project" value="UniProtKB-SubCell"/>
</dbReference>
<dbReference type="NCBIfam" id="NF003589">
    <property type="entry name" value="PRK05254.1-2"/>
    <property type="match status" value="1"/>
</dbReference>
<dbReference type="PROSITE" id="PS00130">
    <property type="entry name" value="U_DNA_GLYCOSYLASE"/>
    <property type="match status" value="1"/>
</dbReference>
<gene>
    <name evidence="9" type="primary">ung</name>
    <name evidence="13" type="ORF">IC612_02255</name>
</gene>
<dbReference type="EC" id="3.2.2.27" evidence="4 9"/>
<evidence type="ECO:0000313" key="13">
    <source>
        <dbReference type="EMBL" id="MBF5026619.1"/>
    </source>
</evidence>
<sequence>MGWNAFFEQTEIRTILNTIEMELKEEYTSYECYPRTDQIYRAFNLTDYEKLKVIIIGQDPYHGPGQADGLAFSVSDSCKTPPSLQNILKELHLDLGVTRTKKSLDDWAQQGVLLLNTSLTVRKAQPNSHRFLGWQQFTDEVISYLSKTKDFMVFVLWGNHAQEKLPLIDKMKHAVVCSAHPSPLSAYRGFFGSAPFSKINRMLEEKSIDPINWLGAKDKLTLFD</sequence>
<comment type="function">
    <text evidence="2 9 11">Excises uracil residues from the DNA which can arise as a result of misincorporation of dUMP residues by DNA polymerase or due to deamination of cytosine.</text>
</comment>
<evidence type="ECO:0000256" key="2">
    <source>
        <dbReference type="ARBA" id="ARBA00002631"/>
    </source>
</evidence>
<comment type="similarity">
    <text evidence="3 9 11">Belongs to the uracil-DNA glycosylase (UDG) superfamily. UNG family.</text>
</comment>
<dbReference type="RefSeq" id="WP_194738551.1">
    <property type="nucleotide sequence ID" value="NZ_JADKYY010000002.1"/>
</dbReference>
<evidence type="ECO:0000256" key="9">
    <source>
        <dbReference type="HAMAP-Rule" id="MF_00148"/>
    </source>
</evidence>
<keyword evidence="14" id="KW-1185">Reference proteome</keyword>
<evidence type="ECO:0000256" key="11">
    <source>
        <dbReference type="RuleBase" id="RU003780"/>
    </source>
</evidence>
<dbReference type="InterPro" id="IPR018085">
    <property type="entry name" value="Ura-DNA_Glyclase_AS"/>
</dbReference>
<dbReference type="CDD" id="cd10027">
    <property type="entry name" value="UDG-F1-like"/>
    <property type="match status" value="1"/>
</dbReference>
<dbReference type="Proteomes" id="UP000694480">
    <property type="component" value="Unassembled WGS sequence"/>
</dbReference>
<evidence type="ECO:0000256" key="10">
    <source>
        <dbReference type="PROSITE-ProRule" id="PRU10072"/>
    </source>
</evidence>
<comment type="caution">
    <text evidence="13">The sequence shown here is derived from an EMBL/GenBank/DDBJ whole genome shotgun (WGS) entry which is preliminary data.</text>
</comment>
<evidence type="ECO:0000256" key="4">
    <source>
        <dbReference type="ARBA" id="ARBA00012030"/>
    </source>
</evidence>
<keyword evidence="7 9" id="KW-0378">Hydrolase</keyword>